<dbReference type="AlphaFoldDB" id="A0A511DYA5"/>
<dbReference type="Proteomes" id="UP000321893">
    <property type="component" value="Unassembled WGS sequence"/>
</dbReference>
<evidence type="ECO:0000313" key="1">
    <source>
        <dbReference type="EMBL" id="GEL28794.1"/>
    </source>
</evidence>
<name>A0A511DYA5_LENKE</name>
<dbReference type="EMBL" id="BJVK01000022">
    <property type="protein sequence ID" value="GEL28794.1"/>
    <property type="molecule type" value="Genomic_DNA"/>
</dbReference>
<protein>
    <submittedName>
        <fullName evidence="1">Uncharacterized protein</fullName>
    </submittedName>
</protein>
<evidence type="ECO:0000313" key="2">
    <source>
        <dbReference type="Proteomes" id="UP000321893"/>
    </source>
</evidence>
<accession>A0A511DYA5</accession>
<comment type="caution">
    <text evidence="1">The sequence shown here is derived from an EMBL/GenBank/DDBJ whole genome shotgun (WGS) entry which is preliminary data.</text>
</comment>
<dbReference type="RefSeq" id="WP_056981620.1">
    <property type="nucleotide sequence ID" value="NZ_BJVK01000022.1"/>
</dbReference>
<organism evidence="1 2">
    <name type="scientific">Lentilactobacillus kefiri</name>
    <name type="common">Lactobacillus kefiri</name>
    <dbReference type="NCBI Taxonomy" id="33962"/>
    <lineage>
        <taxon>Bacteria</taxon>
        <taxon>Bacillati</taxon>
        <taxon>Bacillota</taxon>
        <taxon>Bacilli</taxon>
        <taxon>Lactobacillales</taxon>
        <taxon>Lactobacillaceae</taxon>
        <taxon>Lentilactobacillus</taxon>
    </lineage>
</organism>
<dbReference type="GeneID" id="71566789"/>
<gene>
    <name evidence="1" type="ORF">LKE01_16140</name>
</gene>
<proteinExistence type="predicted"/>
<dbReference type="OrthoDB" id="2328569at2"/>
<keyword evidence="2" id="KW-1185">Reference proteome</keyword>
<sequence>MKSTNPKLLAGIVGAASLLLAFTASSTPVKASNTFDKSEISGPTGYFKSNKARFAFHWKYLETKKGVQTILIFGDFNKPELQIGMPVLNNISKDRTTFTSQYKFVNTKGNLLNQKYYFPIKKLSNNSYQVHLAYHNGGRVPSANGKSYIFTKTAKSPAKSYANKYSAQTLKKQYTTQLEKSANKQYKKAKAAGKNVANPATNKQVQKRIKAKVNSAVKKSVKQIIQGFNYDVK</sequence>
<reference evidence="1" key="1">
    <citation type="submission" date="2019-07" db="EMBL/GenBank/DDBJ databases">
        <title>Whole genome shotgun sequence of Lactobacillus kefiri NBRC 15888.</title>
        <authorList>
            <person name="Hosoyama A."/>
            <person name="Uohara A."/>
            <person name="Ohji S."/>
            <person name="Ichikawa N."/>
        </authorList>
    </citation>
    <scope>NUCLEOTIDE SEQUENCE [LARGE SCALE GENOMIC DNA]</scope>
    <source>
        <strain evidence="1">NBRC 15888</strain>
    </source>
</reference>